<keyword evidence="3" id="KW-1185">Reference proteome</keyword>
<evidence type="ECO:0000313" key="2">
    <source>
        <dbReference type="EMBL" id="VEJ20651.1"/>
    </source>
</evidence>
<sequence length="123" mass="14270">MRDVIIKWAANNNVKSLKMMLAERNRTEQTETIKQPETVLQIEYKPLEPLFDTPEFETACDVVKEFWNKQQAGVKPPKQLEIKEFIRKALREKTGVDPTEAAISRVDTLTRPPEFKNQQPSSK</sequence>
<name>A0A448U9T6_9NEIS</name>
<dbReference type="RefSeq" id="WP_126303938.1">
    <property type="nucleotide sequence ID" value="NZ_LR134516.1"/>
</dbReference>
<dbReference type="KEGG" id="nani:NCTC12227_00360"/>
<accession>A0A448U9T6</accession>
<evidence type="ECO:0000256" key="1">
    <source>
        <dbReference type="SAM" id="MobiDB-lite"/>
    </source>
</evidence>
<feature type="region of interest" description="Disordered" evidence="1">
    <location>
        <begin position="96"/>
        <end position="123"/>
    </location>
</feature>
<gene>
    <name evidence="2" type="ORF">NCTC12227_00360</name>
</gene>
<protein>
    <submittedName>
        <fullName evidence="2">Uncharacterized protein</fullName>
    </submittedName>
</protein>
<proteinExistence type="predicted"/>
<reference evidence="2 3" key="1">
    <citation type="submission" date="2018-12" db="EMBL/GenBank/DDBJ databases">
        <authorList>
            <consortium name="Pathogen Informatics"/>
        </authorList>
    </citation>
    <scope>NUCLEOTIDE SEQUENCE [LARGE SCALE GENOMIC DNA]</scope>
    <source>
        <strain evidence="2 3">NCTC12227</strain>
    </source>
</reference>
<dbReference type="Proteomes" id="UP000268229">
    <property type="component" value="Chromosome"/>
</dbReference>
<evidence type="ECO:0000313" key="3">
    <source>
        <dbReference type="Proteomes" id="UP000268229"/>
    </source>
</evidence>
<dbReference type="AlphaFoldDB" id="A0A448U9T6"/>
<dbReference type="EMBL" id="LR134516">
    <property type="protein sequence ID" value="VEJ20651.1"/>
    <property type="molecule type" value="Genomic_DNA"/>
</dbReference>
<organism evidence="2 3">
    <name type="scientific">Neisseria animaloris</name>
    <dbReference type="NCBI Taxonomy" id="326522"/>
    <lineage>
        <taxon>Bacteria</taxon>
        <taxon>Pseudomonadati</taxon>
        <taxon>Pseudomonadota</taxon>
        <taxon>Betaproteobacteria</taxon>
        <taxon>Neisseriales</taxon>
        <taxon>Neisseriaceae</taxon>
        <taxon>Neisseria</taxon>
    </lineage>
</organism>